<comment type="caution">
    <text evidence="2">The sequence shown here is derived from an EMBL/GenBank/DDBJ whole genome shotgun (WGS) entry which is preliminary data.</text>
</comment>
<protein>
    <submittedName>
        <fullName evidence="2">Uncharacterized protein</fullName>
    </submittedName>
</protein>
<gene>
    <name evidence="2" type="ORF">ANCCAN_08040</name>
</gene>
<keyword evidence="3" id="KW-1185">Reference proteome</keyword>
<evidence type="ECO:0000313" key="3">
    <source>
        <dbReference type="Proteomes" id="UP000252519"/>
    </source>
</evidence>
<accession>A0A368GNC5</accession>
<evidence type="ECO:0000256" key="1">
    <source>
        <dbReference type="SAM" id="MobiDB-lite"/>
    </source>
</evidence>
<dbReference type="AlphaFoldDB" id="A0A368GNC5"/>
<evidence type="ECO:0000313" key="2">
    <source>
        <dbReference type="EMBL" id="RCN45876.1"/>
    </source>
</evidence>
<name>A0A368GNC5_ANCCA</name>
<organism evidence="2 3">
    <name type="scientific">Ancylostoma caninum</name>
    <name type="common">Dog hookworm</name>
    <dbReference type="NCBI Taxonomy" id="29170"/>
    <lineage>
        <taxon>Eukaryota</taxon>
        <taxon>Metazoa</taxon>
        <taxon>Ecdysozoa</taxon>
        <taxon>Nematoda</taxon>
        <taxon>Chromadorea</taxon>
        <taxon>Rhabditida</taxon>
        <taxon>Rhabditina</taxon>
        <taxon>Rhabditomorpha</taxon>
        <taxon>Strongyloidea</taxon>
        <taxon>Ancylostomatidae</taxon>
        <taxon>Ancylostomatinae</taxon>
        <taxon>Ancylostoma</taxon>
    </lineage>
</organism>
<sequence length="71" mass="7706">MKSKTTKALKATGAPRTLPNSRTSNPTTCHTSSKSSYPVAGISVLMARHSSSLKFTCHRLVELPNRMMTSL</sequence>
<proteinExistence type="predicted"/>
<reference evidence="2 3" key="1">
    <citation type="submission" date="2014-10" db="EMBL/GenBank/DDBJ databases">
        <title>Draft genome of the hookworm Ancylostoma caninum.</title>
        <authorList>
            <person name="Mitreva M."/>
        </authorList>
    </citation>
    <scope>NUCLEOTIDE SEQUENCE [LARGE SCALE GENOMIC DNA]</scope>
    <source>
        <strain evidence="2 3">Baltimore</strain>
    </source>
</reference>
<dbReference type="Proteomes" id="UP000252519">
    <property type="component" value="Unassembled WGS sequence"/>
</dbReference>
<feature type="compositionally biased region" description="Polar residues" evidence="1">
    <location>
        <begin position="18"/>
        <end position="35"/>
    </location>
</feature>
<dbReference type="EMBL" id="JOJR01000090">
    <property type="protein sequence ID" value="RCN45876.1"/>
    <property type="molecule type" value="Genomic_DNA"/>
</dbReference>
<feature type="region of interest" description="Disordered" evidence="1">
    <location>
        <begin position="1"/>
        <end position="35"/>
    </location>
</feature>